<feature type="domain" description="Calcineurin-like phosphoesterase" evidence="1">
    <location>
        <begin position="1"/>
        <end position="185"/>
    </location>
</feature>
<name>A0A9W6GTS7_9HYPH</name>
<evidence type="ECO:0000259" key="1">
    <source>
        <dbReference type="Pfam" id="PF00149"/>
    </source>
</evidence>
<organism evidence="2 3">
    <name type="scientific">Methylocystis echinoides</name>
    <dbReference type="NCBI Taxonomy" id="29468"/>
    <lineage>
        <taxon>Bacteria</taxon>
        <taxon>Pseudomonadati</taxon>
        <taxon>Pseudomonadota</taxon>
        <taxon>Alphaproteobacteria</taxon>
        <taxon>Hyphomicrobiales</taxon>
        <taxon>Methylocystaceae</taxon>
        <taxon>Methylocystis</taxon>
    </lineage>
</organism>
<dbReference type="InterPro" id="IPR004843">
    <property type="entry name" value="Calcineurin-like_PHP"/>
</dbReference>
<evidence type="ECO:0000313" key="3">
    <source>
        <dbReference type="Proteomes" id="UP001144323"/>
    </source>
</evidence>
<comment type="caution">
    <text evidence="2">The sequence shown here is derived from an EMBL/GenBank/DDBJ whole genome shotgun (WGS) entry which is preliminary data.</text>
</comment>
<dbReference type="InterPro" id="IPR029052">
    <property type="entry name" value="Metallo-depent_PP-like"/>
</dbReference>
<gene>
    <name evidence="2" type="ORF">LMG27198_17070</name>
</gene>
<reference evidence="2" key="1">
    <citation type="journal article" date="2023" name="Int. J. Syst. Evol. Microbiol.">
        <title>Methylocystis iwaonis sp. nov., a type II methane-oxidizing bacterium from surface soil of a rice paddy field in Japan, and emended description of the genus Methylocystis (ex Whittenbury et al. 1970) Bowman et al. 1993.</title>
        <authorList>
            <person name="Kaise H."/>
            <person name="Sawadogo J.B."/>
            <person name="Alam M.S."/>
            <person name="Ueno C."/>
            <person name="Dianou D."/>
            <person name="Shinjo R."/>
            <person name="Asakawa S."/>
        </authorList>
    </citation>
    <scope>NUCLEOTIDE SEQUENCE</scope>
    <source>
        <strain evidence="2">LMG27198</strain>
    </source>
</reference>
<dbReference type="RefSeq" id="WP_281802088.1">
    <property type="nucleotide sequence ID" value="NZ_BSEC01000001.1"/>
</dbReference>
<dbReference type="EMBL" id="BSEC01000001">
    <property type="protein sequence ID" value="GLI92715.1"/>
    <property type="molecule type" value="Genomic_DNA"/>
</dbReference>
<dbReference type="CDD" id="cd00838">
    <property type="entry name" value="MPP_superfamily"/>
    <property type="match status" value="1"/>
</dbReference>
<dbReference type="PANTHER" id="PTHR12905:SF0">
    <property type="entry name" value="CALCINEURIN-LIKE PHOSPHOESTERASE DOMAIN-CONTAINING PROTEIN"/>
    <property type="match status" value="1"/>
</dbReference>
<dbReference type="GO" id="GO:0016787">
    <property type="term" value="F:hydrolase activity"/>
    <property type="evidence" value="ECO:0007669"/>
    <property type="project" value="InterPro"/>
</dbReference>
<dbReference type="Proteomes" id="UP001144323">
    <property type="component" value="Unassembled WGS sequence"/>
</dbReference>
<dbReference type="PANTHER" id="PTHR12905">
    <property type="entry name" value="METALLOPHOSPHOESTERASE"/>
    <property type="match status" value="1"/>
</dbReference>
<dbReference type="Gene3D" id="3.60.21.10">
    <property type="match status" value="1"/>
</dbReference>
<dbReference type="SUPFAM" id="SSF56300">
    <property type="entry name" value="Metallo-dependent phosphatases"/>
    <property type="match status" value="1"/>
</dbReference>
<accession>A0A9W6GTS7</accession>
<dbReference type="InterPro" id="IPR051693">
    <property type="entry name" value="UPF0046_metallophosphoest"/>
</dbReference>
<protein>
    <submittedName>
        <fullName evidence="2">Phosphohydrolase</fullName>
    </submittedName>
</protein>
<evidence type="ECO:0000313" key="2">
    <source>
        <dbReference type="EMBL" id="GLI92715.1"/>
    </source>
</evidence>
<dbReference type="Pfam" id="PF00149">
    <property type="entry name" value="Metallophos"/>
    <property type="match status" value="1"/>
</dbReference>
<proteinExistence type="predicted"/>
<sequence>MRWLIVSDLHYALPQFDWLMAAAPRFDLVIFAGDALDAGSIVDYGAQTVVVRKYLERLAAVTRVVFCTGNHDLDARDDSGEKIARWVGDLQRHDIACDGDALVIGDTLYSVFPWWDGPVVKEKLLAQLAADAGRREGLRWIWAHHAPPRGSPTSWSGKQSFGDAELVEWIGRYKPDVVISGHIHQSPFVADGSWVDRLGETWVFNAGRQYGAPPAYIVVDTELQEALWISAMGVQSVRLDAPLQRPIAALHALPDWFDPPPVPAF</sequence>
<dbReference type="AlphaFoldDB" id="A0A9W6GTS7"/>
<keyword evidence="3" id="KW-1185">Reference proteome</keyword>